<evidence type="ECO:0000256" key="2">
    <source>
        <dbReference type="ARBA" id="ARBA00022723"/>
    </source>
</evidence>
<proteinExistence type="predicted"/>
<dbReference type="AlphaFoldDB" id="A0A941FGT9"/>
<evidence type="ECO:0000256" key="1">
    <source>
        <dbReference type="ARBA" id="ARBA00022691"/>
    </source>
</evidence>
<keyword evidence="1" id="KW-0949">S-adenosyl-L-methionine</keyword>
<dbReference type="GO" id="GO:0051536">
    <property type="term" value="F:iron-sulfur cluster binding"/>
    <property type="evidence" value="ECO:0007669"/>
    <property type="project" value="UniProtKB-KW"/>
</dbReference>
<dbReference type="GO" id="GO:0046872">
    <property type="term" value="F:metal ion binding"/>
    <property type="evidence" value="ECO:0007669"/>
    <property type="project" value="UniProtKB-KW"/>
</dbReference>
<comment type="caution">
    <text evidence="5">The sequence shown here is derived from an EMBL/GenBank/DDBJ whole genome shotgun (WGS) entry which is preliminary data.</text>
</comment>
<dbReference type="Proteomes" id="UP000682308">
    <property type="component" value="Unassembled WGS sequence"/>
</dbReference>
<keyword evidence="6" id="KW-1185">Reference proteome</keyword>
<evidence type="ECO:0000256" key="3">
    <source>
        <dbReference type="ARBA" id="ARBA00023004"/>
    </source>
</evidence>
<dbReference type="GO" id="GO:0003824">
    <property type="term" value="F:catalytic activity"/>
    <property type="evidence" value="ECO:0007669"/>
    <property type="project" value="InterPro"/>
</dbReference>
<name>A0A941FGT9_9ACTN</name>
<dbReference type="InterPro" id="IPR007197">
    <property type="entry name" value="rSAM"/>
</dbReference>
<evidence type="ECO:0000256" key="4">
    <source>
        <dbReference type="ARBA" id="ARBA00023014"/>
    </source>
</evidence>
<dbReference type="Gene3D" id="3.20.20.70">
    <property type="entry name" value="Aldolase class I"/>
    <property type="match status" value="1"/>
</dbReference>
<reference evidence="5 6" key="1">
    <citation type="submission" date="2021-04" db="EMBL/GenBank/DDBJ databases">
        <title>Characterization of the biosynthetic gene cluster of new lipopeptides with antitumor activity in the genome of the marine Streptomyces PHM034.</title>
        <authorList>
            <person name="Ceniceros A."/>
            <person name="Canedo L."/>
            <person name="Mendez C."/>
            <person name="Olano C."/>
            <person name="Schleissner C."/>
            <person name="Cuevas C."/>
            <person name="De La Calle F."/>
            <person name="Salas J.A."/>
        </authorList>
    </citation>
    <scope>NUCLEOTIDE SEQUENCE [LARGE SCALE GENOMIC DNA]</scope>
    <source>
        <strain evidence="5 6">PHM034</strain>
    </source>
</reference>
<dbReference type="SUPFAM" id="SSF102114">
    <property type="entry name" value="Radical SAM enzymes"/>
    <property type="match status" value="1"/>
</dbReference>
<sequence>MALTSSDIARIRADRGSSALLFLTDRCPVECAHCSVGSLRSGPGIADWPRFTSLVAGLAAHRRIRVVAISGGDPFAERRGLSHAVRELSAAGKQLVLHTSGFFGAAGWAQAVLRRSETVVLSTDRHHRARLPDEVWLAAARLIRACGAWLVVQSIDEDADQAAELLRRAFGRGWAAWAEIVRQPGLPHGRGADWYRPVHASSGERCALVGTPVVRYDGTVTACCNETVITGGGPDRLRRKAATAGELHSALDSLDDDPVLWAIGAAGPAALRPGGGPDGICAQCWRVLEHGTGSPAFTTALRGLREGAHDL</sequence>
<dbReference type="EMBL" id="JAGTPG010000002">
    <property type="protein sequence ID" value="MBR8642544.1"/>
    <property type="molecule type" value="Genomic_DNA"/>
</dbReference>
<dbReference type="InterPro" id="IPR013785">
    <property type="entry name" value="Aldolase_TIM"/>
</dbReference>
<keyword evidence="2" id="KW-0479">Metal-binding</keyword>
<accession>A0A941FGT9</accession>
<keyword evidence="4" id="KW-0411">Iron-sulfur</keyword>
<dbReference type="SFLD" id="SFLDS00029">
    <property type="entry name" value="Radical_SAM"/>
    <property type="match status" value="1"/>
</dbReference>
<dbReference type="InterPro" id="IPR058240">
    <property type="entry name" value="rSAM_sf"/>
</dbReference>
<gene>
    <name evidence="5" type="ORF">KEF29_32700</name>
</gene>
<keyword evidence="3" id="KW-0408">Iron</keyword>
<dbReference type="CDD" id="cd01335">
    <property type="entry name" value="Radical_SAM"/>
    <property type="match status" value="1"/>
</dbReference>
<evidence type="ECO:0000313" key="5">
    <source>
        <dbReference type="EMBL" id="MBR8642544.1"/>
    </source>
</evidence>
<protein>
    <submittedName>
        <fullName evidence="5">Radical SAM protein</fullName>
    </submittedName>
</protein>
<organism evidence="5 6">
    <name type="scientific">Streptomyces tuirus</name>
    <dbReference type="NCBI Taxonomy" id="68278"/>
    <lineage>
        <taxon>Bacteria</taxon>
        <taxon>Bacillati</taxon>
        <taxon>Actinomycetota</taxon>
        <taxon>Actinomycetes</taxon>
        <taxon>Kitasatosporales</taxon>
        <taxon>Streptomycetaceae</taxon>
        <taxon>Streptomyces</taxon>
    </lineage>
</organism>
<evidence type="ECO:0000313" key="6">
    <source>
        <dbReference type="Proteomes" id="UP000682308"/>
    </source>
</evidence>